<keyword evidence="3" id="KW-1185">Reference proteome</keyword>
<organism evidence="2 3">
    <name type="scientific">Marinirhabdus gelatinilytica</name>
    <dbReference type="NCBI Taxonomy" id="1703343"/>
    <lineage>
        <taxon>Bacteria</taxon>
        <taxon>Pseudomonadati</taxon>
        <taxon>Bacteroidota</taxon>
        <taxon>Flavobacteriia</taxon>
        <taxon>Flavobacteriales</taxon>
        <taxon>Flavobacteriaceae</taxon>
    </lineage>
</organism>
<evidence type="ECO:0000313" key="2">
    <source>
        <dbReference type="EMBL" id="RDK86977.1"/>
    </source>
</evidence>
<dbReference type="Proteomes" id="UP000255317">
    <property type="component" value="Unassembled WGS sequence"/>
</dbReference>
<dbReference type="GO" id="GO:0008270">
    <property type="term" value="F:zinc ion binding"/>
    <property type="evidence" value="ECO:0007669"/>
    <property type="project" value="InterPro"/>
</dbReference>
<name>A0A370QF30_9FLAO</name>
<dbReference type="SMART" id="SM00507">
    <property type="entry name" value="HNHc"/>
    <property type="match status" value="1"/>
</dbReference>
<feature type="domain" description="HNH nuclease" evidence="1">
    <location>
        <begin position="3"/>
        <end position="58"/>
    </location>
</feature>
<dbReference type="AlphaFoldDB" id="A0A370QF30"/>
<reference evidence="2 3" key="1">
    <citation type="submission" date="2018-07" db="EMBL/GenBank/DDBJ databases">
        <title>Genomic Encyclopedia of Type Strains, Phase IV (KMG-IV): sequencing the most valuable type-strain genomes for metagenomic binning, comparative biology and taxonomic classification.</title>
        <authorList>
            <person name="Goeker M."/>
        </authorList>
    </citation>
    <scope>NUCLEOTIDE SEQUENCE [LARGE SCALE GENOMIC DNA]</scope>
    <source>
        <strain evidence="2 3">DSM 101478</strain>
    </source>
</reference>
<accession>A0A370QF30</accession>
<evidence type="ECO:0000313" key="3">
    <source>
        <dbReference type="Proteomes" id="UP000255317"/>
    </source>
</evidence>
<dbReference type="CDD" id="cd00085">
    <property type="entry name" value="HNHc"/>
    <property type="match status" value="1"/>
</dbReference>
<keyword evidence="2" id="KW-0540">Nuclease</keyword>
<dbReference type="Pfam" id="PF01844">
    <property type="entry name" value="HNH"/>
    <property type="match status" value="1"/>
</dbReference>
<dbReference type="Gene3D" id="1.10.30.50">
    <property type="match status" value="1"/>
</dbReference>
<dbReference type="EMBL" id="QRAO01000002">
    <property type="protein sequence ID" value="RDK86977.1"/>
    <property type="molecule type" value="Genomic_DNA"/>
</dbReference>
<keyword evidence="2" id="KW-0378">Hydrolase</keyword>
<dbReference type="GO" id="GO:0004519">
    <property type="term" value="F:endonuclease activity"/>
    <property type="evidence" value="ECO:0007669"/>
    <property type="project" value="UniProtKB-KW"/>
</dbReference>
<gene>
    <name evidence="2" type="ORF">C8D94_102155</name>
</gene>
<proteinExistence type="predicted"/>
<sequence length="358" mass="42030">MGFSREVKEEIFVRCARHCCVCRKGVGLNIEVHHIKPQKQGGDDSIDNAIGLCFNCHADAGHYFAGHPKGSKLSPSELKKHRNSWFNIVETNDIKPPPENYIEIVLNNKKSEGSLTPIFVQETTRYIDKKSMYRFYELTGEDPMDFVRKRINENTWNSPFYIPNLNKIKTYDEYLDFMSSDKYRFEDENENIDCQPIKHSMNMMKMTEYKEINKSNCVIDISIKNISSVPLEDYKIYLNFENVVNVDSVDKNDKHLDFYNYSYNVKFDENLRGEFTPSQNVLVQKDTVRIDSICFRTRHDTNKVVLKWELFARNISDKGEIELTISPVLEEDDHRTKYVNPDEVREPTIRVLPKLEFE</sequence>
<dbReference type="InterPro" id="IPR003615">
    <property type="entry name" value="HNH_nuc"/>
</dbReference>
<protein>
    <submittedName>
        <fullName evidence="2">HNH endonuclease</fullName>
    </submittedName>
</protein>
<evidence type="ECO:0000259" key="1">
    <source>
        <dbReference type="SMART" id="SM00507"/>
    </source>
</evidence>
<dbReference type="InterPro" id="IPR002711">
    <property type="entry name" value="HNH"/>
</dbReference>
<comment type="caution">
    <text evidence="2">The sequence shown here is derived from an EMBL/GenBank/DDBJ whole genome shotgun (WGS) entry which is preliminary data.</text>
</comment>
<keyword evidence="2" id="KW-0255">Endonuclease</keyword>
<dbReference type="GO" id="GO:0003676">
    <property type="term" value="F:nucleic acid binding"/>
    <property type="evidence" value="ECO:0007669"/>
    <property type="project" value="InterPro"/>
</dbReference>